<feature type="compositionally biased region" description="Basic and acidic residues" evidence="2">
    <location>
        <begin position="127"/>
        <end position="136"/>
    </location>
</feature>
<dbReference type="Gene3D" id="2.70.170.10">
    <property type="entry name" value="Neurotransmitter-gated ion-channel ligand-binding domain"/>
    <property type="match status" value="1"/>
</dbReference>
<name>A0A814MPJ8_ADIRI</name>
<dbReference type="InterPro" id="IPR038050">
    <property type="entry name" value="Neuro_actylchol_rec"/>
</dbReference>
<dbReference type="GO" id="GO:0016020">
    <property type="term" value="C:membrane"/>
    <property type="evidence" value="ECO:0007669"/>
    <property type="project" value="UniProtKB-SubCell"/>
</dbReference>
<feature type="compositionally biased region" description="Polar residues" evidence="2">
    <location>
        <begin position="114"/>
        <end position="126"/>
    </location>
</feature>
<dbReference type="InterPro" id="IPR036719">
    <property type="entry name" value="Neuro-gated_channel_TM_sf"/>
</dbReference>
<feature type="transmembrane region" description="Helical" evidence="3">
    <location>
        <begin position="463"/>
        <end position="485"/>
    </location>
</feature>
<dbReference type="Gene3D" id="1.20.58.390">
    <property type="entry name" value="Neurotransmitter-gated ion-channel transmembrane domain"/>
    <property type="match status" value="1"/>
</dbReference>
<dbReference type="GO" id="GO:0004888">
    <property type="term" value="F:transmembrane signaling receptor activity"/>
    <property type="evidence" value="ECO:0007669"/>
    <property type="project" value="InterPro"/>
</dbReference>
<dbReference type="AlphaFoldDB" id="A0A814MPJ8"/>
<dbReference type="InterPro" id="IPR036734">
    <property type="entry name" value="Neur_chan_lig-bd_sf"/>
</dbReference>
<dbReference type="GO" id="GO:0005230">
    <property type="term" value="F:extracellular ligand-gated monoatomic ion channel activity"/>
    <property type="evidence" value="ECO:0007669"/>
    <property type="project" value="InterPro"/>
</dbReference>
<feature type="transmembrane region" description="Helical" evidence="3">
    <location>
        <begin position="433"/>
        <end position="451"/>
    </location>
</feature>
<comment type="subcellular location">
    <subcellularLocation>
        <location evidence="1">Membrane</location>
        <topology evidence="1">Multi-pass membrane protein</topology>
    </subcellularLocation>
</comment>
<evidence type="ECO:0000256" key="1">
    <source>
        <dbReference type="ARBA" id="ARBA00004141"/>
    </source>
</evidence>
<evidence type="ECO:0000313" key="4">
    <source>
        <dbReference type="EMBL" id="CAF1082649.1"/>
    </source>
</evidence>
<reference evidence="4" key="1">
    <citation type="submission" date="2021-02" db="EMBL/GenBank/DDBJ databases">
        <authorList>
            <person name="Nowell W R."/>
        </authorList>
    </citation>
    <scope>NUCLEOTIDE SEQUENCE</scope>
</reference>
<keyword evidence="3" id="KW-0812">Transmembrane</keyword>
<accession>A0A814MPJ8</accession>
<dbReference type="EMBL" id="CAJNOR010001134">
    <property type="protein sequence ID" value="CAF1082649.1"/>
    <property type="molecule type" value="Genomic_DNA"/>
</dbReference>
<protein>
    <submittedName>
        <fullName evidence="4">Uncharacterized protein</fullName>
    </submittedName>
</protein>
<feature type="region of interest" description="Disordered" evidence="2">
    <location>
        <begin position="114"/>
        <end position="137"/>
    </location>
</feature>
<keyword evidence="3" id="KW-0472">Membrane</keyword>
<comment type="caution">
    <text evidence="4">The sequence shown here is derived from an EMBL/GenBank/DDBJ whole genome shotgun (WGS) entry which is preliminary data.</text>
</comment>
<dbReference type="InterPro" id="IPR006201">
    <property type="entry name" value="Neur_channel"/>
</dbReference>
<gene>
    <name evidence="4" type="ORF">XAT740_LOCUS17406</name>
</gene>
<organism evidence="4 5">
    <name type="scientific">Adineta ricciae</name>
    <name type="common">Rotifer</name>
    <dbReference type="NCBI Taxonomy" id="249248"/>
    <lineage>
        <taxon>Eukaryota</taxon>
        <taxon>Metazoa</taxon>
        <taxon>Spiralia</taxon>
        <taxon>Gnathifera</taxon>
        <taxon>Rotifera</taxon>
        <taxon>Eurotatoria</taxon>
        <taxon>Bdelloidea</taxon>
        <taxon>Adinetida</taxon>
        <taxon>Adinetidae</taxon>
        <taxon>Adineta</taxon>
    </lineage>
</organism>
<dbReference type="SUPFAM" id="SSF90112">
    <property type="entry name" value="Neurotransmitter-gated ion-channel transmembrane pore"/>
    <property type="match status" value="1"/>
</dbReference>
<dbReference type="PANTHER" id="PTHR18945">
    <property type="entry name" value="NEUROTRANSMITTER GATED ION CHANNEL"/>
    <property type="match status" value="1"/>
</dbReference>
<dbReference type="SUPFAM" id="SSF63712">
    <property type="entry name" value="Nicotinic receptor ligand binding domain-like"/>
    <property type="match status" value="1"/>
</dbReference>
<dbReference type="Proteomes" id="UP000663828">
    <property type="component" value="Unassembled WGS sequence"/>
</dbReference>
<evidence type="ECO:0000256" key="2">
    <source>
        <dbReference type="SAM" id="MobiDB-lite"/>
    </source>
</evidence>
<keyword evidence="3" id="KW-1133">Transmembrane helix</keyword>
<evidence type="ECO:0000256" key="3">
    <source>
        <dbReference type="SAM" id="Phobius"/>
    </source>
</evidence>
<evidence type="ECO:0000313" key="5">
    <source>
        <dbReference type="Proteomes" id="UP000663828"/>
    </source>
</evidence>
<feature type="transmembrane region" description="Helical" evidence="3">
    <location>
        <begin position="397"/>
        <end position="421"/>
    </location>
</feature>
<sequence length="518" mass="59699">MNLKSAKESEREGFSYLILVGAAHYHNSQPHSTLRHQTSIPEAPNLHAINRLAVSDQSFDDTLSLTSPCTSSSYPYLDQFALRNASVFAISTSDYKDQKLFTSLSRLNMISSNPNVRSSKIQTPDDANNKSSDENTRSTYVSNMTTMIPTDITQKHLPIEIRVRCIFLRVGEIDTLNERFTSEIFFEASWYTRDHKHGSKSDSHPGHFNPQLVVLNHMGDSLRHEKWYSTNAIAENGLFEVTEHHKFKGVFWERMELNHFPYDVQELSISLTTPLNVNEIYFVENKQKPSGVNRTVFSDQQSWHLYEHVEFQFEQYREEYSLNYDQIHPVLVCTCHVGRKCGYYIWNAYFLIFLITSAALSTFAIPPSNSHGRLQITCTLLLTSVTFRWVVNKSLPTISYLTALDVYAIASIVALCIINVFHGVVSYIYYNQIYIASYLTPTATNALHLSLYPEYSLCRLDRIGFYVLSGAFCLYQILILLWTFWKPYKRRRAMKRKDEKNREDFLNKLGNGESSSGK</sequence>
<feature type="transmembrane region" description="Helical" evidence="3">
    <location>
        <begin position="343"/>
        <end position="365"/>
    </location>
</feature>
<proteinExistence type="predicted"/>
<keyword evidence="5" id="KW-1185">Reference proteome</keyword>